<keyword evidence="2" id="KW-0479">Metal-binding</keyword>
<evidence type="ECO:0000313" key="6">
    <source>
        <dbReference type="Proteomes" id="UP001267426"/>
    </source>
</evidence>
<dbReference type="InterPro" id="IPR006124">
    <property type="entry name" value="Metalloenzyme"/>
</dbReference>
<protein>
    <submittedName>
        <fullName evidence="5">Peptidase</fullName>
    </submittedName>
</protein>
<dbReference type="Gene3D" id="3.40.720.10">
    <property type="entry name" value="Alkaline Phosphatase, subunit A"/>
    <property type="match status" value="1"/>
</dbReference>
<evidence type="ECO:0000256" key="3">
    <source>
        <dbReference type="ARBA" id="ARBA00023211"/>
    </source>
</evidence>
<keyword evidence="6" id="KW-1185">Reference proteome</keyword>
<evidence type="ECO:0000259" key="4">
    <source>
        <dbReference type="Pfam" id="PF01676"/>
    </source>
</evidence>
<comment type="similarity">
    <text evidence="1">Belongs to the phosphopentomutase family.</text>
</comment>
<evidence type="ECO:0000313" key="5">
    <source>
        <dbReference type="EMBL" id="MDT0630640.1"/>
    </source>
</evidence>
<dbReference type="Proteomes" id="UP001267426">
    <property type="component" value="Unassembled WGS sequence"/>
</dbReference>
<dbReference type="InterPro" id="IPR017850">
    <property type="entry name" value="Alkaline_phosphatase_core_sf"/>
</dbReference>
<comment type="caution">
    <text evidence="5">The sequence shown here is derived from an EMBL/GenBank/DDBJ whole genome shotgun (WGS) entry which is preliminary data.</text>
</comment>
<accession>A0ABU3BN03</accession>
<name>A0ABU3BN03_9BACT</name>
<dbReference type="PANTHER" id="PTHR21110:SF0">
    <property type="entry name" value="PHOSPHOPENTOMUTASE"/>
    <property type="match status" value="1"/>
</dbReference>
<reference evidence="5 6" key="1">
    <citation type="submission" date="2023-09" db="EMBL/GenBank/DDBJ databases">
        <authorList>
            <person name="Rey-Velasco X."/>
        </authorList>
    </citation>
    <scope>NUCLEOTIDE SEQUENCE [LARGE SCALE GENOMIC DNA]</scope>
    <source>
        <strain evidence="5 6">F394</strain>
    </source>
</reference>
<dbReference type="RefSeq" id="WP_311661883.1">
    <property type="nucleotide sequence ID" value="NZ_JAVRHT010000003.1"/>
</dbReference>
<dbReference type="InterPro" id="IPR010045">
    <property type="entry name" value="DeoB"/>
</dbReference>
<feature type="domain" description="Metalloenzyme" evidence="4">
    <location>
        <begin position="192"/>
        <end position="300"/>
    </location>
</feature>
<dbReference type="PANTHER" id="PTHR21110">
    <property type="entry name" value="PHOSPHOPENTOMUTASE"/>
    <property type="match status" value="1"/>
</dbReference>
<keyword evidence="3" id="KW-0464">Manganese</keyword>
<proteinExistence type="inferred from homology"/>
<evidence type="ECO:0000256" key="2">
    <source>
        <dbReference type="ARBA" id="ARBA00022723"/>
    </source>
</evidence>
<evidence type="ECO:0000256" key="1">
    <source>
        <dbReference type="ARBA" id="ARBA00010373"/>
    </source>
</evidence>
<sequence length="306" mass="32459">MTERVVFVFLDGVGLGPGGADNPFSALNLPAFEQLAGGQRWTAEAAPVREARHVFVPIDATLGVDGLPQSGTGQSALFTGEDAVRLHGRHFGPYPPTAVRPTVAARSVFARLVAGGVAPDRLAFANAYPDRFFDAVEARGRWTTTTLAAHSAGVRLRRAADLARGEALPADLTGETWARLLDPDHEPTTEAEAARRLARLARRHAFTLSEYFLTDKAGHSRDPDRAAAVLRSLDRFFDTLLGALGPADLLVVTSDHGNLEDLGTKTHTRHPVPLVAWGDGAGAFADARSLLDVTPRVVALLAGGAA</sequence>
<dbReference type="EMBL" id="JAVRHT010000003">
    <property type="protein sequence ID" value="MDT0630640.1"/>
    <property type="molecule type" value="Genomic_DNA"/>
</dbReference>
<organism evidence="5 6">
    <name type="scientific">Rubrivirga litoralis</name>
    <dbReference type="NCBI Taxonomy" id="3075598"/>
    <lineage>
        <taxon>Bacteria</taxon>
        <taxon>Pseudomonadati</taxon>
        <taxon>Rhodothermota</taxon>
        <taxon>Rhodothermia</taxon>
        <taxon>Rhodothermales</taxon>
        <taxon>Rubricoccaceae</taxon>
        <taxon>Rubrivirga</taxon>
    </lineage>
</organism>
<dbReference type="SUPFAM" id="SSF53649">
    <property type="entry name" value="Alkaline phosphatase-like"/>
    <property type="match status" value="1"/>
</dbReference>
<gene>
    <name evidence="5" type="ORF">RM540_02675</name>
</gene>
<dbReference type="Pfam" id="PF01676">
    <property type="entry name" value="Metalloenzyme"/>
    <property type="match status" value="1"/>
</dbReference>